<comment type="caution">
    <text evidence="5">The sequence shown here is derived from an EMBL/GenBank/DDBJ whole genome shotgun (WGS) entry which is preliminary data.</text>
</comment>
<evidence type="ECO:0000256" key="3">
    <source>
        <dbReference type="RuleBase" id="RU003476"/>
    </source>
</evidence>
<evidence type="ECO:0000313" key="5">
    <source>
        <dbReference type="EMBL" id="MBA2872213.1"/>
    </source>
</evidence>
<comment type="similarity">
    <text evidence="1 3">Belongs to the Nudix hydrolase family.</text>
</comment>
<dbReference type="PANTHER" id="PTHR43736:SF1">
    <property type="entry name" value="DIHYDRONEOPTERIN TRIPHOSPHATE DIPHOSPHATASE"/>
    <property type="match status" value="1"/>
</dbReference>
<dbReference type="Gene3D" id="3.90.79.10">
    <property type="entry name" value="Nucleoside Triphosphate Pyrophosphohydrolase"/>
    <property type="match status" value="1"/>
</dbReference>
<organism evidence="5 6">
    <name type="scientific">[Anoxybacillus] calidus</name>
    <dbReference type="NCBI Taxonomy" id="575178"/>
    <lineage>
        <taxon>Bacteria</taxon>
        <taxon>Bacillati</taxon>
        <taxon>Bacillota</taxon>
        <taxon>Bacilli</taxon>
        <taxon>Bacillales</taxon>
        <taxon>Anoxybacillaceae</taxon>
        <taxon>Paranoxybacillus</taxon>
    </lineage>
</organism>
<protein>
    <submittedName>
        <fullName evidence="5">8-oxo-dGTP diphosphatase</fullName>
        <ecNumber evidence="5">3.6.1.55</ecNumber>
    </submittedName>
</protein>
<keyword evidence="6" id="KW-1185">Reference proteome</keyword>
<evidence type="ECO:0000256" key="1">
    <source>
        <dbReference type="ARBA" id="ARBA00005582"/>
    </source>
</evidence>
<dbReference type="PRINTS" id="PR00502">
    <property type="entry name" value="NUDIXFAMILY"/>
</dbReference>
<dbReference type="InterPro" id="IPR015797">
    <property type="entry name" value="NUDIX_hydrolase-like_dom_sf"/>
</dbReference>
<dbReference type="EMBL" id="JACDUU010000006">
    <property type="protein sequence ID" value="MBA2872213.1"/>
    <property type="molecule type" value="Genomic_DNA"/>
</dbReference>
<reference evidence="5 6" key="1">
    <citation type="submission" date="2020-07" db="EMBL/GenBank/DDBJ databases">
        <title>Genomic Encyclopedia of Type Strains, Phase IV (KMG-IV): sequencing the most valuable type-strain genomes for metagenomic binning, comparative biology and taxonomic classification.</title>
        <authorList>
            <person name="Goeker M."/>
        </authorList>
    </citation>
    <scope>NUCLEOTIDE SEQUENCE [LARGE SCALE GENOMIC DNA]</scope>
    <source>
        <strain evidence="5 6">DSM 25220</strain>
    </source>
</reference>
<dbReference type="InterPro" id="IPR020084">
    <property type="entry name" value="NUDIX_hydrolase_CS"/>
</dbReference>
<dbReference type="PROSITE" id="PS51462">
    <property type="entry name" value="NUDIX"/>
    <property type="match status" value="1"/>
</dbReference>
<feature type="domain" description="Nudix hydrolase" evidence="4">
    <location>
        <begin position="1"/>
        <end position="133"/>
    </location>
</feature>
<proteinExistence type="inferred from homology"/>
<dbReference type="PROSITE" id="PS00893">
    <property type="entry name" value="NUDIX_BOX"/>
    <property type="match status" value="1"/>
</dbReference>
<gene>
    <name evidence="5" type="ORF">HNQ85_002522</name>
</gene>
<accession>A0A7W0BVS5</accession>
<evidence type="ECO:0000259" key="4">
    <source>
        <dbReference type="PROSITE" id="PS51462"/>
    </source>
</evidence>
<dbReference type="InterPro" id="IPR000086">
    <property type="entry name" value="NUDIX_hydrolase_dom"/>
</dbReference>
<dbReference type="CDD" id="cd04699">
    <property type="entry name" value="NUDIX_MutT_Nudt1"/>
    <property type="match status" value="1"/>
</dbReference>
<sequence length="140" mass="16106">MTYANKMVVVVKGLILHEGKVLIVQRAKDDEIGGGTWELVGGKIEFGEDLETALLREIKEEVGLDVTVEKILYATTFKTDPTRQVVILTYLCRSNNREVVLSKEHMDYRWSTKEQLRFLLTREIISDFERNNVFSLEGLL</sequence>
<dbReference type="GO" id="GO:0035539">
    <property type="term" value="F:8-oxo-7,8-dihydrodeoxyguanosine triphosphate pyrophosphatase activity"/>
    <property type="evidence" value="ECO:0007669"/>
    <property type="project" value="UniProtKB-EC"/>
</dbReference>
<dbReference type="EC" id="3.6.1.55" evidence="5"/>
<evidence type="ECO:0000313" key="6">
    <source>
        <dbReference type="Proteomes" id="UP000580891"/>
    </source>
</evidence>
<dbReference type="PANTHER" id="PTHR43736">
    <property type="entry name" value="ADP-RIBOSE PYROPHOSPHATASE"/>
    <property type="match status" value="1"/>
</dbReference>
<dbReference type="AlphaFoldDB" id="A0A7W0BVS5"/>
<dbReference type="SUPFAM" id="SSF55811">
    <property type="entry name" value="Nudix"/>
    <property type="match status" value="1"/>
</dbReference>
<keyword evidence="2 3" id="KW-0378">Hydrolase</keyword>
<evidence type="ECO:0000256" key="2">
    <source>
        <dbReference type="ARBA" id="ARBA00022801"/>
    </source>
</evidence>
<name>A0A7W0BVS5_9BACL</name>
<dbReference type="RefSeq" id="WP_181538015.1">
    <property type="nucleotide sequence ID" value="NZ_JACDUU010000006.1"/>
</dbReference>
<dbReference type="Proteomes" id="UP000580891">
    <property type="component" value="Unassembled WGS sequence"/>
</dbReference>
<dbReference type="Pfam" id="PF00293">
    <property type="entry name" value="NUDIX"/>
    <property type="match status" value="1"/>
</dbReference>
<dbReference type="InterPro" id="IPR020476">
    <property type="entry name" value="Nudix_hydrolase"/>
</dbReference>